<feature type="signal peptide" evidence="1">
    <location>
        <begin position="1"/>
        <end position="25"/>
    </location>
</feature>
<dbReference type="Proteomes" id="UP000823632">
    <property type="component" value="Unassembled WGS sequence"/>
</dbReference>
<dbReference type="EMBL" id="JADIND010000094">
    <property type="protein sequence ID" value="MBO8430621.1"/>
    <property type="molecule type" value="Genomic_DNA"/>
</dbReference>
<name>A0A9D9DQE7_9BACT</name>
<gene>
    <name evidence="2" type="ORF">IAC76_04475</name>
</gene>
<protein>
    <recommendedName>
        <fullName evidence="4">DUF5666 domain-containing protein</fullName>
    </recommendedName>
</protein>
<proteinExistence type="predicted"/>
<dbReference type="AlphaFoldDB" id="A0A9D9DQE7"/>
<keyword evidence="1" id="KW-0732">Signal</keyword>
<feature type="chain" id="PRO_5039107421" description="DUF5666 domain-containing protein" evidence="1">
    <location>
        <begin position="26"/>
        <end position="174"/>
    </location>
</feature>
<reference evidence="2" key="2">
    <citation type="journal article" date="2021" name="PeerJ">
        <title>Extensive microbial diversity within the chicken gut microbiome revealed by metagenomics and culture.</title>
        <authorList>
            <person name="Gilroy R."/>
            <person name="Ravi A."/>
            <person name="Getino M."/>
            <person name="Pursley I."/>
            <person name="Horton D.L."/>
            <person name="Alikhan N.F."/>
            <person name="Baker D."/>
            <person name="Gharbi K."/>
            <person name="Hall N."/>
            <person name="Watson M."/>
            <person name="Adriaenssens E.M."/>
            <person name="Foster-Nyarko E."/>
            <person name="Jarju S."/>
            <person name="Secka A."/>
            <person name="Antonio M."/>
            <person name="Oren A."/>
            <person name="Chaudhuri R.R."/>
            <person name="La Ragione R."/>
            <person name="Hildebrand F."/>
            <person name="Pallen M.J."/>
        </authorList>
    </citation>
    <scope>NUCLEOTIDE SEQUENCE</scope>
    <source>
        <strain evidence="2">10192</strain>
    </source>
</reference>
<organism evidence="2 3">
    <name type="scientific">Candidatus Scatousia excrementipullorum</name>
    <dbReference type="NCBI Taxonomy" id="2840936"/>
    <lineage>
        <taxon>Bacteria</taxon>
        <taxon>Candidatus Scatousia</taxon>
    </lineage>
</organism>
<evidence type="ECO:0000256" key="1">
    <source>
        <dbReference type="SAM" id="SignalP"/>
    </source>
</evidence>
<evidence type="ECO:0008006" key="4">
    <source>
        <dbReference type="Google" id="ProtNLM"/>
    </source>
</evidence>
<evidence type="ECO:0000313" key="3">
    <source>
        <dbReference type="Proteomes" id="UP000823632"/>
    </source>
</evidence>
<evidence type="ECO:0000313" key="2">
    <source>
        <dbReference type="EMBL" id="MBO8430621.1"/>
    </source>
</evidence>
<reference evidence="2" key="1">
    <citation type="submission" date="2020-10" db="EMBL/GenBank/DDBJ databases">
        <authorList>
            <person name="Gilroy R."/>
        </authorList>
    </citation>
    <scope>NUCLEOTIDE SEQUENCE</scope>
    <source>
        <strain evidence="2">10192</strain>
    </source>
</reference>
<accession>A0A9D9DQE7</accession>
<comment type="caution">
    <text evidence="2">The sequence shown here is derived from an EMBL/GenBank/DDBJ whole genome shotgun (WGS) entry which is preliminary data.</text>
</comment>
<sequence length="174" mass="19125">MNKIKVISAALIIILGAGTITLTNAATTNPLIPAATRSIAASTTVTPQKNYVIVDPVDMVNYPGKYLNKYVKFKAKFDKYATLGLDYTPAYRSSEKYITFLIQRGDVTTHNVPLSELKIFLDRKEAEKHIDLESGDQIEVAGHVFSNALGDVWMDAEQFTVLTKKPAATANNKS</sequence>